<name>A0A8J8B662_9RHOB</name>
<organism evidence="1 2">
    <name type="scientific">Thetidibacter halocola</name>
    <dbReference type="NCBI Taxonomy" id="2827239"/>
    <lineage>
        <taxon>Bacteria</taxon>
        <taxon>Pseudomonadati</taxon>
        <taxon>Pseudomonadota</taxon>
        <taxon>Alphaproteobacteria</taxon>
        <taxon>Rhodobacterales</taxon>
        <taxon>Roseobacteraceae</taxon>
        <taxon>Thetidibacter</taxon>
    </lineage>
</organism>
<comment type="caution">
    <text evidence="1">The sequence shown here is derived from an EMBL/GenBank/DDBJ whole genome shotgun (WGS) entry which is preliminary data.</text>
</comment>
<dbReference type="AlphaFoldDB" id="A0A8J8B662"/>
<keyword evidence="2" id="KW-1185">Reference proteome</keyword>
<sequence>MLEAERTSELAHALYRAQGDRAEAFAARRERESTDSREAENWRVVRAAIRRIRGANQG</sequence>
<accession>A0A8J8B662</accession>
<reference evidence="1" key="1">
    <citation type="submission" date="2021-04" db="EMBL/GenBank/DDBJ databases">
        <authorList>
            <person name="Yoon J."/>
        </authorList>
    </citation>
    <scope>NUCLEOTIDE SEQUENCE</scope>
    <source>
        <strain evidence="1">KMU-90</strain>
    </source>
</reference>
<dbReference type="RefSeq" id="WP_212535642.1">
    <property type="nucleotide sequence ID" value="NZ_JAGTUU010000002.1"/>
</dbReference>
<dbReference type="EMBL" id="JAGTUU010000002">
    <property type="protein sequence ID" value="MBS0123676.1"/>
    <property type="molecule type" value="Genomic_DNA"/>
</dbReference>
<dbReference type="Proteomes" id="UP000681356">
    <property type="component" value="Unassembled WGS sequence"/>
</dbReference>
<evidence type="ECO:0000313" key="2">
    <source>
        <dbReference type="Proteomes" id="UP000681356"/>
    </source>
</evidence>
<protein>
    <submittedName>
        <fullName evidence="1">Uncharacterized protein</fullName>
    </submittedName>
</protein>
<gene>
    <name evidence="1" type="ORF">KB874_05965</name>
</gene>
<proteinExistence type="predicted"/>
<evidence type="ECO:0000313" key="1">
    <source>
        <dbReference type="EMBL" id="MBS0123676.1"/>
    </source>
</evidence>